<proteinExistence type="predicted"/>
<reference evidence="2 3" key="1">
    <citation type="submission" date="2015-04" db="EMBL/GenBank/DDBJ databases">
        <title>Lasius niger genome sequencing.</title>
        <authorList>
            <person name="Konorov E.A."/>
            <person name="Nikitin M.A."/>
            <person name="Kirill M.V."/>
            <person name="Chang P."/>
        </authorList>
    </citation>
    <scope>NUCLEOTIDE SEQUENCE [LARGE SCALE GENOMIC DNA]</scope>
    <source>
        <tissue evidence="2">Whole</tissue>
    </source>
</reference>
<evidence type="ECO:0000313" key="2">
    <source>
        <dbReference type="EMBL" id="KMQ86400.1"/>
    </source>
</evidence>
<gene>
    <name evidence="2" type="ORF">RF55_14613</name>
</gene>
<feature type="domain" description="Helitron helicase-like" evidence="1">
    <location>
        <begin position="176"/>
        <end position="263"/>
    </location>
</feature>
<organism evidence="2 3">
    <name type="scientific">Lasius niger</name>
    <name type="common">Black garden ant</name>
    <dbReference type="NCBI Taxonomy" id="67767"/>
    <lineage>
        <taxon>Eukaryota</taxon>
        <taxon>Metazoa</taxon>
        <taxon>Ecdysozoa</taxon>
        <taxon>Arthropoda</taxon>
        <taxon>Hexapoda</taxon>
        <taxon>Insecta</taxon>
        <taxon>Pterygota</taxon>
        <taxon>Neoptera</taxon>
        <taxon>Endopterygota</taxon>
        <taxon>Hymenoptera</taxon>
        <taxon>Apocrita</taxon>
        <taxon>Aculeata</taxon>
        <taxon>Formicoidea</taxon>
        <taxon>Formicidae</taxon>
        <taxon>Formicinae</taxon>
        <taxon>Lasius</taxon>
        <taxon>Lasius</taxon>
    </lineage>
</organism>
<dbReference type="Proteomes" id="UP000036403">
    <property type="component" value="Unassembled WGS sequence"/>
</dbReference>
<keyword evidence="3" id="KW-1185">Reference proteome</keyword>
<comment type="caution">
    <text evidence="2">The sequence shown here is derived from an EMBL/GenBank/DDBJ whole genome shotgun (WGS) entry which is preliminary data.</text>
</comment>
<evidence type="ECO:0000313" key="3">
    <source>
        <dbReference type="Proteomes" id="UP000036403"/>
    </source>
</evidence>
<dbReference type="AlphaFoldDB" id="A0A0J7N173"/>
<dbReference type="PANTHER" id="PTHR45786:SF74">
    <property type="entry name" value="ATP-DEPENDENT DNA HELICASE"/>
    <property type="match status" value="1"/>
</dbReference>
<name>A0A0J7N173_LASNI</name>
<dbReference type="EMBL" id="LBMM01012111">
    <property type="protein sequence ID" value="KMQ86400.1"/>
    <property type="molecule type" value="Genomic_DNA"/>
</dbReference>
<protein>
    <recommendedName>
        <fullName evidence="1">Helitron helicase-like domain-containing protein</fullName>
    </recommendedName>
</protein>
<evidence type="ECO:0000259" key="1">
    <source>
        <dbReference type="Pfam" id="PF14214"/>
    </source>
</evidence>
<dbReference type="OrthoDB" id="7548730at2759"/>
<dbReference type="PaxDb" id="67767-A0A0J7N173"/>
<dbReference type="STRING" id="67767.A0A0J7N173"/>
<dbReference type="InterPro" id="IPR025476">
    <property type="entry name" value="Helitron_helicase-like"/>
</dbReference>
<sequence length="271" mass="31140">MASMGAPGNRNPLDVVNNAPYCLKIHGQYHHLTSKAMRPADGQAPRFAQLYFLDTEEAINHRMNNKANQECDPEIMKDLSCFMIQCNEFAKTFKMMRKVEQDLNPIGNKTINLMLSFRKDPQYDQRRYNAPQANEIAVVFQNVDDKRCDPMCYSLLYPYGNDGWHSELKSYNPKYSGFKVTQMDYYAHLLAPRAEFSQFKKAELYSGLMDHLDNRAQNEGIKAGIPVILPSSFMGSLRNMQERYQDAMSLVRKLGKPDIFLTILAILNAQK</sequence>
<dbReference type="PANTHER" id="PTHR45786">
    <property type="entry name" value="DNA BINDING PROTEIN-LIKE"/>
    <property type="match status" value="1"/>
</dbReference>
<accession>A0A0J7N173</accession>
<dbReference type="Pfam" id="PF14214">
    <property type="entry name" value="Helitron_like_N"/>
    <property type="match status" value="1"/>
</dbReference>